<dbReference type="PANTHER" id="PTHR45527">
    <property type="entry name" value="NONRIBOSOMAL PEPTIDE SYNTHETASE"/>
    <property type="match status" value="1"/>
</dbReference>
<reference evidence="7" key="1">
    <citation type="submission" date="2016-06" db="EMBL/GenBank/DDBJ databases">
        <authorList>
            <person name="Varghese N."/>
            <person name="Submissions Spin"/>
        </authorList>
    </citation>
    <scope>NUCLEOTIDE SEQUENCE [LARGE SCALE GENOMIC DNA]</scope>
    <source>
        <strain evidence="7">DSM 45794</strain>
    </source>
</reference>
<dbReference type="SUPFAM" id="SSF52777">
    <property type="entry name" value="CoA-dependent acyltransferases"/>
    <property type="match status" value="4"/>
</dbReference>
<evidence type="ECO:0000256" key="3">
    <source>
        <dbReference type="ARBA" id="ARBA00022553"/>
    </source>
</evidence>
<dbReference type="Gene3D" id="3.40.50.980">
    <property type="match status" value="1"/>
</dbReference>
<gene>
    <name evidence="6" type="ORF">GA0070622_2700</name>
</gene>
<name>A0A1A9B9E7_9ACTN</name>
<dbReference type="InterPro" id="IPR045851">
    <property type="entry name" value="AMP-bd_C_sf"/>
</dbReference>
<dbReference type="InterPro" id="IPR000873">
    <property type="entry name" value="AMP-dep_synth/lig_dom"/>
</dbReference>
<evidence type="ECO:0000256" key="1">
    <source>
        <dbReference type="ARBA" id="ARBA00001957"/>
    </source>
</evidence>
<dbReference type="InterPro" id="IPR001242">
    <property type="entry name" value="Condensation_dom"/>
</dbReference>
<keyword evidence="3" id="KW-0597">Phosphoprotein</keyword>
<dbReference type="Pfam" id="PF00668">
    <property type="entry name" value="Condensation"/>
    <property type="match status" value="2"/>
</dbReference>
<dbReference type="SUPFAM" id="SSF56801">
    <property type="entry name" value="Acetyl-CoA synthetase-like"/>
    <property type="match status" value="2"/>
</dbReference>
<dbReference type="PROSITE" id="PS50075">
    <property type="entry name" value="CARRIER"/>
    <property type="match status" value="1"/>
</dbReference>
<feature type="domain" description="Carrier" evidence="5">
    <location>
        <begin position="940"/>
        <end position="1015"/>
    </location>
</feature>
<accession>A0A1A9B9E7</accession>
<feature type="region of interest" description="Disordered" evidence="4">
    <location>
        <begin position="1895"/>
        <end position="1918"/>
    </location>
</feature>
<dbReference type="GO" id="GO:0031177">
    <property type="term" value="F:phosphopantetheine binding"/>
    <property type="evidence" value="ECO:0007669"/>
    <property type="project" value="InterPro"/>
</dbReference>
<keyword evidence="2" id="KW-0596">Phosphopantetheine</keyword>
<dbReference type="Gene3D" id="3.30.300.30">
    <property type="match status" value="2"/>
</dbReference>
<dbReference type="Gene3D" id="3.30.559.30">
    <property type="entry name" value="Nonribosomal peptide synthetase, condensation domain"/>
    <property type="match status" value="2"/>
</dbReference>
<dbReference type="Pfam" id="PF00501">
    <property type="entry name" value="AMP-binding"/>
    <property type="match status" value="2"/>
</dbReference>
<dbReference type="Gene3D" id="3.40.50.12780">
    <property type="entry name" value="N-terminal domain of ligase-like"/>
    <property type="match status" value="2"/>
</dbReference>
<dbReference type="GO" id="GO:0047527">
    <property type="term" value="F:2,3-dihydroxybenzoate-serine ligase activity"/>
    <property type="evidence" value="ECO:0007669"/>
    <property type="project" value="TreeGrafter"/>
</dbReference>
<organism evidence="6 7">
    <name type="scientific">Micromonospora sediminicola</name>
    <dbReference type="NCBI Taxonomy" id="946078"/>
    <lineage>
        <taxon>Bacteria</taxon>
        <taxon>Bacillati</taxon>
        <taxon>Actinomycetota</taxon>
        <taxon>Actinomycetes</taxon>
        <taxon>Micromonosporales</taxon>
        <taxon>Micromonosporaceae</taxon>
        <taxon>Micromonospora</taxon>
    </lineage>
</organism>
<evidence type="ECO:0000259" key="5">
    <source>
        <dbReference type="PROSITE" id="PS50075"/>
    </source>
</evidence>
<dbReference type="RefSeq" id="WP_091573600.1">
    <property type="nucleotide sequence ID" value="NZ_FLRH01000003.1"/>
</dbReference>
<dbReference type="Pfam" id="PF00550">
    <property type="entry name" value="PP-binding"/>
    <property type="match status" value="1"/>
</dbReference>
<dbReference type="GO" id="GO:0043041">
    <property type="term" value="P:amino acid activation for nonribosomal peptide biosynthetic process"/>
    <property type="evidence" value="ECO:0007669"/>
    <property type="project" value="TreeGrafter"/>
</dbReference>
<dbReference type="InterPro" id="IPR025110">
    <property type="entry name" value="AMP-bd_C"/>
</dbReference>
<evidence type="ECO:0000256" key="4">
    <source>
        <dbReference type="SAM" id="MobiDB-lite"/>
    </source>
</evidence>
<dbReference type="STRING" id="946078.GA0070622_2700"/>
<feature type="region of interest" description="Disordered" evidence="4">
    <location>
        <begin position="920"/>
        <end position="944"/>
    </location>
</feature>
<dbReference type="GO" id="GO:0005829">
    <property type="term" value="C:cytosol"/>
    <property type="evidence" value="ECO:0007669"/>
    <property type="project" value="TreeGrafter"/>
</dbReference>
<dbReference type="GO" id="GO:0008610">
    <property type="term" value="P:lipid biosynthetic process"/>
    <property type="evidence" value="ECO:0007669"/>
    <property type="project" value="UniProtKB-ARBA"/>
</dbReference>
<proteinExistence type="predicted"/>
<evidence type="ECO:0000313" key="6">
    <source>
        <dbReference type="EMBL" id="SBT65696.1"/>
    </source>
</evidence>
<dbReference type="InterPro" id="IPR036736">
    <property type="entry name" value="ACP-like_sf"/>
</dbReference>
<dbReference type="InterPro" id="IPR009081">
    <property type="entry name" value="PP-bd_ACP"/>
</dbReference>
<dbReference type="Gene3D" id="1.10.1200.10">
    <property type="entry name" value="ACP-like"/>
    <property type="match status" value="1"/>
</dbReference>
<dbReference type="InterPro" id="IPR023213">
    <property type="entry name" value="CAT-like_dom_sf"/>
</dbReference>
<dbReference type="GO" id="GO:0009239">
    <property type="term" value="P:enterobactin biosynthetic process"/>
    <property type="evidence" value="ECO:0007669"/>
    <property type="project" value="TreeGrafter"/>
</dbReference>
<dbReference type="InterPro" id="IPR020806">
    <property type="entry name" value="PKS_PP-bd"/>
</dbReference>
<evidence type="ECO:0000313" key="7">
    <source>
        <dbReference type="Proteomes" id="UP000199558"/>
    </source>
</evidence>
<dbReference type="InterPro" id="IPR042099">
    <property type="entry name" value="ANL_N_sf"/>
</dbReference>
<sequence>MDPAVGRSLVERWRAGRGTAPSIPDRPAPLTSAERGVLTLERLRPGTPVLNLCFAARHTGHLDEDRLDAALTVLLRRHPALRSTFVDGAEGPARVVGDTATIAVSWTDLRHLPSRRAAAAREFAERTAAEPFDLRRGPLVRVRGCRLADDERLLVFAAHHLVCDGASLRILLRELDAAYRGELTGVLPEPPPVPVDPTALAYWRAHLADLPDLYLPGDLTRPAPPTFRAGSVPLSLSDDLVDTAEVLGRAENATLFMVVLAGFQLLLSVHSGQTDFAVGVPEAGRTRPGRHGVVGLLSDLLVVRADLSGRPTFRELVRRARETYLGAFAHRAVPFEELVAALAPGRALDGALVRASLVFHGRRAETTLAGSPLVPVPVARAGLRFGVELHLWREPAGLRGTWDYSAETFTPTEAARMARRMPVLLARVLAQPDRPVDQLDLLTDDDRTLLERWGRGPTPAVPDVGLTELFHAQAARTPAAVAVRDGRRELTYRELDGLSDRLARHLRGLGAGPGETVGIRLARSVDLAVAVLGVLKAGAACLPLDQPRPGQVDPTPGHGPVRTTVTEADLAAARRLPASCVGGGPPAAPEDPAFVFRAVDATGRARAVLVTHRNAAAVVLWGRQTFSPAHLARVLAATPSCDGHAVFELFAPWCAGGTVVVADDARAMLADPPDVTMLCATPSAVQALVAVDALPPEVRAVVLAGEAVPGALLTDLDRTGHVETVVRRYGPAESTSGATWAALRRPERPTPLGVYLPHQRGYILDRALRPVPVGAVGELYLAGSGLSRGYLDQPGPTAARYVADPFAALPGERMYRTGDLVRYRSDGALVRLADRERQVVVRGQRIDPDEVESCLRRHADVCDAVVVPYRDQLVAYLTAGELTGPELDDVRSALLEAGLPAEAVPTGLVVLDTLPRTPSGAVDRAALPAPDLTDRPGGEQPQGPDEHLIAEVWRQVLRIDEVARYDDFFDLGGDSLLAGQVLNRLRRRAGTRLPLRLLFDHPRLADLAVALSSARAAADQPTITPRRPDAEPVLSFDQQRVWLESQLRPGTAYNVHGRRWLRGTLDVPVLERSIRAILDRHDILRTTFPLVDGRPVQRVAAPDPGWRIAVEDRCGPGAAAERLADEQANTSFDLAQGPLLKVLLVRRSDTEHLLSITIHHIVSDGWSVGLFLRELSALYRAGGDVTRADLPALPVQYLDYSVWQRRWLTGERLTKQVEHWRRRLTGAPARLALPAARRPTPGQGAVGGRVDAELGADDVAALHRLCREHEVTPFMAVAAVLTVVLRRWSGQDDLVVGVPVNTRDDTRTSSLIGFFVNTVPLRVGLAGNPEFREVLARVRQAALDGYAKQGDTPFDVLVRELRLPRDPSRAPLFQVLLSMIDDTGAAWQLPGVVVEPAEGPPQPSKVDLTLNVHLTSGGLRLELLYHADRYDVATMRALVGQLRALLRAVTSDPGRGILEYELSGSAATGAATPTPVPAPHSILEQQARHHPRRTAVVDRDGSWTYAQLAAAARRVAEIAGDANRVIVVRRASAGFTAAVLGCGRAGVPFTVVAPDDVSRVAPVACTVLDPGPRAVDGAVDVAALLTAAAAPADAPDAGGEPVPAPGHWAVERLQLGADDRVAALTGGCGPAMSAAVAAGATLVVADDATSGEPDRLVAWLREAGVTVLHLSPARLRAVAAVGAVLPRLRHVVLDNNGDLTAHDVPRARRLAPAGRLVAVYGAGESQQPFAVHEVPEVWVPSVAPLRVPIGVELAGPAALRNAVGSVAAVGEVVQLPGTEDLVRRRPDQVLEFAAPRAGRRLDGRPYADPLDTVAALFEFPDVHDAVVTARTGPHGPGELVAHVVVRDRSINLDRLRQHLVNRLPDYLVPRHVVPVERLPLTPDGDHDLAALLDPAGEASGADTGRAADLPQTAIPRRN</sequence>
<dbReference type="Proteomes" id="UP000199558">
    <property type="component" value="Unassembled WGS sequence"/>
</dbReference>
<dbReference type="Pfam" id="PF13193">
    <property type="entry name" value="AMP-binding_C"/>
    <property type="match status" value="1"/>
</dbReference>
<dbReference type="PANTHER" id="PTHR45527:SF1">
    <property type="entry name" value="FATTY ACID SYNTHASE"/>
    <property type="match status" value="1"/>
</dbReference>
<comment type="cofactor">
    <cofactor evidence="1">
        <name>pantetheine 4'-phosphate</name>
        <dbReference type="ChEBI" id="CHEBI:47942"/>
    </cofactor>
</comment>
<dbReference type="OrthoDB" id="2472181at2"/>
<dbReference type="Gene3D" id="3.30.559.10">
    <property type="entry name" value="Chloramphenicol acetyltransferase-like domain"/>
    <property type="match status" value="2"/>
</dbReference>
<dbReference type="SMART" id="SM00823">
    <property type="entry name" value="PKS_PP"/>
    <property type="match status" value="1"/>
</dbReference>
<keyword evidence="7" id="KW-1185">Reference proteome</keyword>
<evidence type="ECO:0000256" key="2">
    <source>
        <dbReference type="ARBA" id="ARBA00022450"/>
    </source>
</evidence>
<dbReference type="EMBL" id="FLRH01000003">
    <property type="protein sequence ID" value="SBT65696.1"/>
    <property type="molecule type" value="Genomic_DNA"/>
</dbReference>
<dbReference type="SUPFAM" id="SSF47336">
    <property type="entry name" value="ACP-like"/>
    <property type="match status" value="1"/>
</dbReference>
<dbReference type="CDD" id="cd19531">
    <property type="entry name" value="LCL_NRPS-like"/>
    <property type="match status" value="2"/>
</dbReference>
<dbReference type="GO" id="GO:0009366">
    <property type="term" value="C:enterobactin synthetase complex"/>
    <property type="evidence" value="ECO:0007669"/>
    <property type="project" value="TreeGrafter"/>
</dbReference>
<protein>
    <submittedName>
        <fullName evidence="6">Non-ribosomal peptide synthetase component F</fullName>
    </submittedName>
</protein>